<dbReference type="Pfam" id="PF05137">
    <property type="entry name" value="PilN"/>
    <property type="match status" value="1"/>
</dbReference>
<dbReference type="RefSeq" id="WP_264772990.1">
    <property type="nucleotide sequence ID" value="NZ_JAPDOG010000021.1"/>
</dbReference>
<evidence type="ECO:0000313" key="3">
    <source>
        <dbReference type="Proteomes" id="UP001207582"/>
    </source>
</evidence>
<keyword evidence="1" id="KW-0175">Coiled coil</keyword>
<feature type="coiled-coil region" evidence="1">
    <location>
        <begin position="183"/>
        <end position="217"/>
    </location>
</feature>
<sequence length="313" mass="33664">MFLGQPLAATAVFSDQDGDAQQSKREIVLPPSLLCESGIPGRIASATTIDIRLPREVLLRREIPIPAGSSRAADRIAALDLARRTPLRPTDVHTVLSAPKRIDGARMSVQWVAKSSEVAALRARLASSGYTVRKVFVADGPTLAPLADFSAEIAPRRALWRRANALLLLAATGLLILGWTRPALESREDLRNLEAMLATLRTDAVTLRREVDALEGSAAERTAFLSSVVDRPKLVNTLRDMTVALPDTVWLSDLSFRPERLVLTGSAADSAADLVLTLTGRAGLSNPRLTGPVSRTPDGSERFEIAVDLVAAQ</sequence>
<gene>
    <name evidence="2" type="ORF">OM960_18555</name>
</gene>
<evidence type="ECO:0000256" key="1">
    <source>
        <dbReference type="SAM" id="Coils"/>
    </source>
</evidence>
<evidence type="ECO:0000313" key="2">
    <source>
        <dbReference type="EMBL" id="MCW3783544.1"/>
    </source>
</evidence>
<proteinExistence type="predicted"/>
<reference evidence="2 3" key="1">
    <citation type="submission" date="2022-10" db="EMBL/GenBank/DDBJ databases">
        <title>Defluviimonas sp. CAU 1641 isolated from mud.</title>
        <authorList>
            <person name="Kim W."/>
        </authorList>
    </citation>
    <scope>NUCLEOTIDE SEQUENCE [LARGE SCALE GENOMIC DNA]</scope>
    <source>
        <strain evidence="2 3">CAU 1641</strain>
    </source>
</reference>
<protein>
    <submittedName>
        <fullName evidence="2">PilN domain-containing protein</fullName>
    </submittedName>
</protein>
<organism evidence="2 3">
    <name type="scientific">Defluviimonas salinarum</name>
    <dbReference type="NCBI Taxonomy" id="2992147"/>
    <lineage>
        <taxon>Bacteria</taxon>
        <taxon>Pseudomonadati</taxon>
        <taxon>Pseudomonadota</taxon>
        <taxon>Alphaproteobacteria</taxon>
        <taxon>Rhodobacterales</taxon>
        <taxon>Paracoccaceae</taxon>
        <taxon>Albidovulum</taxon>
    </lineage>
</organism>
<comment type="caution">
    <text evidence="2">The sequence shown here is derived from an EMBL/GenBank/DDBJ whole genome shotgun (WGS) entry which is preliminary data.</text>
</comment>
<dbReference type="InterPro" id="IPR007813">
    <property type="entry name" value="PilN"/>
</dbReference>
<accession>A0ABT3J789</accession>
<dbReference type="EMBL" id="JAPDOG010000021">
    <property type="protein sequence ID" value="MCW3783544.1"/>
    <property type="molecule type" value="Genomic_DNA"/>
</dbReference>
<name>A0ABT3J789_9RHOB</name>
<keyword evidence="3" id="KW-1185">Reference proteome</keyword>
<dbReference type="Proteomes" id="UP001207582">
    <property type="component" value="Unassembled WGS sequence"/>
</dbReference>